<organism evidence="1 2">
    <name type="scientific">Steccherinum ochraceum</name>
    <dbReference type="NCBI Taxonomy" id="92696"/>
    <lineage>
        <taxon>Eukaryota</taxon>
        <taxon>Fungi</taxon>
        <taxon>Dikarya</taxon>
        <taxon>Basidiomycota</taxon>
        <taxon>Agaricomycotina</taxon>
        <taxon>Agaricomycetes</taxon>
        <taxon>Polyporales</taxon>
        <taxon>Steccherinaceae</taxon>
        <taxon>Steccherinum</taxon>
    </lineage>
</organism>
<comment type="caution">
    <text evidence="1">The sequence shown here is derived from an EMBL/GenBank/DDBJ whole genome shotgun (WGS) entry which is preliminary data.</text>
</comment>
<keyword evidence="2" id="KW-1185">Reference proteome</keyword>
<proteinExistence type="predicted"/>
<dbReference type="AlphaFoldDB" id="A0A4R0RPJ8"/>
<evidence type="ECO:0000313" key="2">
    <source>
        <dbReference type="Proteomes" id="UP000292702"/>
    </source>
</evidence>
<name>A0A4R0RPJ8_9APHY</name>
<dbReference type="EMBL" id="RWJN01000015">
    <property type="protein sequence ID" value="TCD70770.1"/>
    <property type="molecule type" value="Genomic_DNA"/>
</dbReference>
<protein>
    <submittedName>
        <fullName evidence="1">Uncharacterized protein</fullName>
    </submittedName>
</protein>
<sequence length="144" mass="16534">MPVSDLLLFPPNPLHEVNFATFPEDDPHFEDVYCDFQIHTFVDDLQTYHRLKTRTGVPKMRLCKKYLAVKGNPSTFSSVTKALTNLSTKKNPLSSVCIDQKQSVINDALPYVILKKSRYELSMFSHCIYFLLYETVITSTPIIL</sequence>
<gene>
    <name evidence="1" type="ORF">EIP91_001801</name>
</gene>
<dbReference type="Proteomes" id="UP000292702">
    <property type="component" value="Unassembled WGS sequence"/>
</dbReference>
<reference evidence="1 2" key="1">
    <citation type="submission" date="2018-11" db="EMBL/GenBank/DDBJ databases">
        <title>Genome assembly of Steccherinum ochraceum LE-BIN_3174, the white-rot fungus of the Steccherinaceae family (The Residual Polyporoid clade, Polyporales, Basidiomycota).</title>
        <authorList>
            <person name="Fedorova T.V."/>
            <person name="Glazunova O.A."/>
            <person name="Landesman E.O."/>
            <person name="Moiseenko K.V."/>
            <person name="Psurtseva N.V."/>
            <person name="Savinova O.S."/>
            <person name="Shakhova N.V."/>
            <person name="Tyazhelova T.V."/>
            <person name="Vasina D.V."/>
        </authorList>
    </citation>
    <scope>NUCLEOTIDE SEQUENCE [LARGE SCALE GENOMIC DNA]</scope>
    <source>
        <strain evidence="1 2">LE-BIN_3174</strain>
    </source>
</reference>
<accession>A0A4R0RPJ8</accession>
<evidence type="ECO:0000313" key="1">
    <source>
        <dbReference type="EMBL" id="TCD70770.1"/>
    </source>
</evidence>